<evidence type="ECO:0000256" key="5">
    <source>
        <dbReference type="ARBA" id="ARBA00015719"/>
    </source>
</evidence>
<keyword evidence="9" id="KW-0732">Signal</keyword>
<proteinExistence type="inferred from homology"/>
<dbReference type="Gene3D" id="3.40.50.880">
    <property type="match status" value="1"/>
</dbReference>
<reference evidence="10 11" key="1">
    <citation type="submission" date="2019-02" db="EMBL/GenBank/DDBJ databases">
        <title>Prokaryotic population dynamics and viral predation in marine succession experiment using metagenomics: the confinement effect.</title>
        <authorList>
            <person name="Haro-Moreno J.M."/>
            <person name="Rodriguez-Valera F."/>
            <person name="Lopez-Perez M."/>
        </authorList>
    </citation>
    <scope>NUCLEOTIDE SEQUENCE [LARGE SCALE GENOMIC DNA]</scope>
    <source>
        <strain evidence="10">MED-G158</strain>
    </source>
</reference>
<dbReference type="PANTHER" id="PTHR36175:SF1">
    <property type="entry name" value="CYANOPHYCINASE"/>
    <property type="match status" value="1"/>
</dbReference>
<dbReference type="NCBIfam" id="TIGR02069">
    <property type="entry name" value="cyanophycinase"/>
    <property type="match status" value="1"/>
</dbReference>
<dbReference type="GO" id="GO:0006508">
    <property type="term" value="P:proteolysis"/>
    <property type="evidence" value="ECO:0007669"/>
    <property type="project" value="UniProtKB-KW"/>
</dbReference>
<dbReference type="GO" id="GO:0008241">
    <property type="term" value="F:peptidyl-dipeptidase activity"/>
    <property type="evidence" value="ECO:0007669"/>
    <property type="project" value="UniProtKB-EC"/>
</dbReference>
<protein>
    <recommendedName>
        <fullName evidence="5">Cyanophycinase</fullName>
        <ecNumber evidence="4">3.4.15.6</ecNumber>
    </recommendedName>
</protein>
<evidence type="ECO:0000256" key="4">
    <source>
        <dbReference type="ARBA" id="ARBA00013115"/>
    </source>
</evidence>
<feature type="signal peptide" evidence="9">
    <location>
        <begin position="1"/>
        <end position="19"/>
    </location>
</feature>
<evidence type="ECO:0000256" key="2">
    <source>
        <dbReference type="ARBA" id="ARBA00002039"/>
    </source>
</evidence>
<feature type="chain" id="PRO_5021940820" description="Cyanophycinase" evidence="9">
    <location>
        <begin position="20"/>
        <end position="284"/>
    </location>
</feature>
<dbReference type="GO" id="GO:0008236">
    <property type="term" value="F:serine-type peptidase activity"/>
    <property type="evidence" value="ECO:0007669"/>
    <property type="project" value="UniProtKB-KW"/>
</dbReference>
<evidence type="ECO:0000256" key="3">
    <source>
        <dbReference type="ARBA" id="ARBA00006534"/>
    </source>
</evidence>
<gene>
    <name evidence="10" type="ORF">EVA69_02020</name>
</gene>
<dbReference type="CDD" id="cd03145">
    <property type="entry name" value="GAT1_cyanophycinase"/>
    <property type="match status" value="1"/>
</dbReference>
<dbReference type="Pfam" id="PF03575">
    <property type="entry name" value="Peptidase_S51"/>
    <property type="match status" value="1"/>
</dbReference>
<dbReference type="SUPFAM" id="SSF52317">
    <property type="entry name" value="Class I glutamine amidotransferase-like"/>
    <property type="match status" value="1"/>
</dbReference>
<accession>A0A520S4A1</accession>
<dbReference type="EC" id="3.4.15.6" evidence="4"/>
<evidence type="ECO:0000313" key="11">
    <source>
        <dbReference type="Proteomes" id="UP000320404"/>
    </source>
</evidence>
<dbReference type="InterPro" id="IPR029062">
    <property type="entry name" value="Class_I_gatase-like"/>
</dbReference>
<evidence type="ECO:0000256" key="1">
    <source>
        <dbReference type="ARBA" id="ARBA00001092"/>
    </source>
</evidence>
<keyword evidence="10" id="KW-0121">Carboxypeptidase</keyword>
<keyword evidence="6" id="KW-0645">Protease</keyword>
<dbReference type="Proteomes" id="UP000320404">
    <property type="component" value="Unassembled WGS sequence"/>
</dbReference>
<dbReference type="PANTHER" id="PTHR36175">
    <property type="entry name" value="CYANOPHYCINASE"/>
    <property type="match status" value="1"/>
</dbReference>
<comment type="caution">
    <text evidence="10">The sequence shown here is derived from an EMBL/GenBank/DDBJ whole genome shotgun (WGS) entry which is preliminary data.</text>
</comment>
<keyword evidence="7 10" id="KW-0378">Hydrolase</keyword>
<evidence type="ECO:0000313" key="10">
    <source>
        <dbReference type="EMBL" id="RZO77266.1"/>
    </source>
</evidence>
<evidence type="ECO:0000256" key="6">
    <source>
        <dbReference type="ARBA" id="ARBA00022670"/>
    </source>
</evidence>
<dbReference type="GO" id="GO:0004180">
    <property type="term" value="F:carboxypeptidase activity"/>
    <property type="evidence" value="ECO:0007669"/>
    <property type="project" value="UniProtKB-KW"/>
</dbReference>
<dbReference type="InterPro" id="IPR005320">
    <property type="entry name" value="Peptidase_S51"/>
</dbReference>
<comment type="catalytic activity">
    <reaction evidence="1">
        <text>[L-4-(L-arginin-2-N-yl)aspartate](n) + H2O = [L-4-(L-arginin-2-N-yl)aspartate](n-1) + L-4-(L-arginin-2-N-yl)aspartate</text>
        <dbReference type="Rhea" id="RHEA:12845"/>
        <dbReference type="Rhea" id="RHEA-COMP:13728"/>
        <dbReference type="Rhea" id="RHEA-COMP:13734"/>
        <dbReference type="ChEBI" id="CHEBI:15377"/>
        <dbReference type="ChEBI" id="CHEBI:137986"/>
        <dbReference type="ChEBI" id="CHEBI:137991"/>
        <dbReference type="EC" id="3.4.15.6"/>
    </reaction>
</comment>
<keyword evidence="8" id="KW-0720">Serine protease</keyword>
<organism evidence="10 11">
    <name type="scientific">OM182 bacterium</name>
    <dbReference type="NCBI Taxonomy" id="2510334"/>
    <lineage>
        <taxon>Bacteria</taxon>
        <taxon>Pseudomonadati</taxon>
        <taxon>Pseudomonadota</taxon>
        <taxon>Gammaproteobacteria</taxon>
        <taxon>OMG group</taxon>
        <taxon>OM182 clade</taxon>
    </lineage>
</organism>
<name>A0A520S4A1_9GAMM</name>
<dbReference type="AlphaFoldDB" id="A0A520S4A1"/>
<dbReference type="InterPro" id="IPR011811">
    <property type="entry name" value="Peptidase_S51_cyanophycinase"/>
</dbReference>
<sequence>MRIPLVSLLLLLISSVCIGQTRGPENGSLVIVGGGMRDLDILREFAELAGGSDAPVVVIPTAGGSENYDEFWQGLNQFRAAGLTKLKLIHTYERAEADTAAFAQAIREAKGVWFTGGRQWRLADSYLHTEVHDALQELLERGGVIGGSSAGATILGSYLARGDTTSNTVMMGDHEEGFGFISNIAIDQHLLRRNRQFDLLEITSAKPELLGIGLDEDTAIVVRNNRFEVIGNSYVVIYDNTRQIDSGGPFYFLEPGDQYDFLERQAYRPSRSLEPLERIVETGQ</sequence>
<comment type="function">
    <text evidence="2">Exopeptidase that catalyzes the hydrolytic cleavage of multi-L-arginyl-poly-L-aspartic acid (cyanophycin; a water-insoluble reserve polymer) into aspartate-arginine dipeptides.</text>
</comment>
<comment type="similarity">
    <text evidence="3">Belongs to the peptidase S51 family.</text>
</comment>
<evidence type="ECO:0000256" key="9">
    <source>
        <dbReference type="SAM" id="SignalP"/>
    </source>
</evidence>
<evidence type="ECO:0000256" key="8">
    <source>
        <dbReference type="ARBA" id="ARBA00022825"/>
    </source>
</evidence>
<dbReference type="EMBL" id="SHAH01000017">
    <property type="protein sequence ID" value="RZO77266.1"/>
    <property type="molecule type" value="Genomic_DNA"/>
</dbReference>
<evidence type="ECO:0000256" key="7">
    <source>
        <dbReference type="ARBA" id="ARBA00022801"/>
    </source>
</evidence>